<evidence type="ECO:0000256" key="10">
    <source>
        <dbReference type="ARBA" id="ARBA00022842"/>
    </source>
</evidence>
<evidence type="ECO:0000256" key="12">
    <source>
        <dbReference type="ARBA" id="ARBA00022989"/>
    </source>
</evidence>
<evidence type="ECO:0000256" key="2">
    <source>
        <dbReference type="ARBA" id="ARBA00006024"/>
    </source>
</evidence>
<evidence type="ECO:0000256" key="3">
    <source>
        <dbReference type="ARBA" id="ARBA00022448"/>
    </source>
</evidence>
<evidence type="ECO:0000256" key="13">
    <source>
        <dbReference type="ARBA" id="ARBA00023065"/>
    </source>
</evidence>
<dbReference type="Gene3D" id="3.30.70.100">
    <property type="match status" value="1"/>
</dbReference>
<dbReference type="NCBIfam" id="TIGR01525">
    <property type="entry name" value="ATPase-IB_hvy"/>
    <property type="match status" value="1"/>
</dbReference>
<comment type="caution">
    <text evidence="18">The sequence shown here is derived from an EMBL/GenBank/DDBJ whole genome shotgun (WGS) entry which is preliminary data.</text>
</comment>
<dbReference type="Gene3D" id="3.40.1110.10">
    <property type="entry name" value="Calcium-transporting ATPase, cytoplasmic domain N"/>
    <property type="match status" value="1"/>
</dbReference>
<evidence type="ECO:0000256" key="14">
    <source>
        <dbReference type="ARBA" id="ARBA00023136"/>
    </source>
</evidence>
<dbReference type="SUPFAM" id="SSF81665">
    <property type="entry name" value="Calcium ATPase, transmembrane domain M"/>
    <property type="match status" value="1"/>
</dbReference>
<dbReference type="InterPro" id="IPR023298">
    <property type="entry name" value="ATPase_P-typ_TM_dom_sf"/>
</dbReference>
<dbReference type="EMBL" id="JBHSDI010000056">
    <property type="protein sequence ID" value="MFC4260369.1"/>
    <property type="molecule type" value="Genomic_DNA"/>
</dbReference>
<comment type="similarity">
    <text evidence="2 15">Belongs to the cation transport ATPase (P-type) (TC 3.A.3) family. Type IB subfamily.</text>
</comment>
<dbReference type="InterPro" id="IPR001757">
    <property type="entry name" value="P_typ_ATPase"/>
</dbReference>
<evidence type="ECO:0000256" key="15">
    <source>
        <dbReference type="RuleBase" id="RU362081"/>
    </source>
</evidence>
<feature type="transmembrane region" description="Helical" evidence="15">
    <location>
        <begin position="216"/>
        <end position="234"/>
    </location>
</feature>
<keyword evidence="7 15" id="KW-0479">Metal-binding</keyword>
<gene>
    <name evidence="18" type="ORF">ACFOZ5_15225</name>
</gene>
<dbReference type="InterPro" id="IPR036412">
    <property type="entry name" value="HAD-like_sf"/>
</dbReference>
<dbReference type="SUPFAM" id="SSF55008">
    <property type="entry name" value="HMA, heavy metal-associated domain"/>
    <property type="match status" value="1"/>
</dbReference>
<dbReference type="CDD" id="cd02079">
    <property type="entry name" value="P-type_ATPase_HM"/>
    <property type="match status" value="1"/>
</dbReference>
<keyword evidence="10" id="KW-0460">Magnesium</keyword>
<dbReference type="NCBIfam" id="TIGR01494">
    <property type="entry name" value="ATPase_P-type"/>
    <property type="match status" value="1"/>
</dbReference>
<dbReference type="NCBIfam" id="TIGR01512">
    <property type="entry name" value="ATPase-IB2_Cd"/>
    <property type="match status" value="1"/>
</dbReference>
<dbReference type="InterPro" id="IPR021993">
    <property type="entry name" value="ATPase-cat-bd"/>
</dbReference>
<dbReference type="NCBIfam" id="TIGR01511">
    <property type="entry name" value="ATPase-IB1_Cu"/>
    <property type="match status" value="1"/>
</dbReference>
<evidence type="ECO:0000256" key="4">
    <source>
        <dbReference type="ARBA" id="ARBA00022475"/>
    </source>
</evidence>
<proteinExistence type="inferred from homology"/>
<feature type="transmembrane region" description="Helical" evidence="15">
    <location>
        <begin position="753"/>
        <end position="770"/>
    </location>
</feature>
<dbReference type="Pfam" id="PF00122">
    <property type="entry name" value="E1-E2_ATPase"/>
    <property type="match status" value="1"/>
</dbReference>
<keyword evidence="3" id="KW-0813">Transport</keyword>
<evidence type="ECO:0000256" key="9">
    <source>
        <dbReference type="ARBA" id="ARBA00022840"/>
    </source>
</evidence>
<protein>
    <submittedName>
        <fullName evidence="18">Heavy metal translocating P-type ATPase</fullName>
    </submittedName>
</protein>
<dbReference type="PANTHER" id="PTHR43520:SF5">
    <property type="entry name" value="CATION-TRANSPORTING P-TYPE ATPASE-RELATED"/>
    <property type="match status" value="1"/>
</dbReference>
<keyword evidence="14 15" id="KW-0472">Membrane</keyword>
<dbReference type="InterPro" id="IPR036163">
    <property type="entry name" value="HMA_dom_sf"/>
</dbReference>
<dbReference type="Pfam" id="PF00403">
    <property type="entry name" value="HMA"/>
    <property type="match status" value="1"/>
</dbReference>
<name>A0ABV8QNA0_9GAMM</name>
<dbReference type="RefSeq" id="WP_379888825.1">
    <property type="nucleotide sequence ID" value="NZ_JBHSDI010000056.1"/>
</dbReference>
<keyword evidence="4 15" id="KW-1003">Cell membrane</keyword>
<keyword evidence="5" id="KW-0597">Phosphoprotein</keyword>
<feature type="region of interest" description="Disordered" evidence="16">
    <location>
        <begin position="805"/>
        <end position="824"/>
    </location>
</feature>
<evidence type="ECO:0000256" key="11">
    <source>
        <dbReference type="ARBA" id="ARBA00022967"/>
    </source>
</evidence>
<dbReference type="Proteomes" id="UP001595798">
    <property type="component" value="Unassembled WGS sequence"/>
</dbReference>
<feature type="transmembrane region" description="Helical" evidence="15">
    <location>
        <begin position="426"/>
        <end position="448"/>
    </location>
</feature>
<dbReference type="InterPro" id="IPR059000">
    <property type="entry name" value="ATPase_P-type_domA"/>
</dbReference>
<dbReference type="InterPro" id="IPR018303">
    <property type="entry name" value="ATPase_P-typ_P_site"/>
</dbReference>
<dbReference type="InterPro" id="IPR006121">
    <property type="entry name" value="HMA_dom"/>
</dbReference>
<dbReference type="Gene3D" id="2.70.150.10">
    <property type="entry name" value="Calcium-transporting ATPase, cytoplasmic transduction domain A"/>
    <property type="match status" value="1"/>
</dbReference>
<evidence type="ECO:0000256" key="6">
    <source>
        <dbReference type="ARBA" id="ARBA00022692"/>
    </source>
</evidence>
<evidence type="ECO:0000256" key="8">
    <source>
        <dbReference type="ARBA" id="ARBA00022741"/>
    </source>
</evidence>
<keyword evidence="6 15" id="KW-0812">Transmembrane</keyword>
<keyword evidence="11" id="KW-1278">Translocase</keyword>
<evidence type="ECO:0000313" key="19">
    <source>
        <dbReference type="Proteomes" id="UP001595798"/>
    </source>
</evidence>
<keyword evidence="19" id="KW-1185">Reference proteome</keyword>
<dbReference type="PRINTS" id="PR00119">
    <property type="entry name" value="CATATPASE"/>
</dbReference>
<reference evidence="19" key="1">
    <citation type="journal article" date="2019" name="Int. J. Syst. Evol. Microbiol.">
        <title>The Global Catalogue of Microorganisms (GCM) 10K type strain sequencing project: providing services to taxonomists for standard genome sequencing and annotation.</title>
        <authorList>
            <consortium name="The Broad Institute Genomics Platform"/>
            <consortium name="The Broad Institute Genome Sequencing Center for Infectious Disease"/>
            <person name="Wu L."/>
            <person name="Ma J."/>
        </authorList>
    </citation>
    <scope>NUCLEOTIDE SEQUENCE [LARGE SCALE GENOMIC DNA]</scope>
    <source>
        <strain evidence="19">CECT 7297</strain>
    </source>
</reference>
<keyword evidence="13" id="KW-0406">Ion transport</keyword>
<feature type="transmembrane region" description="Helical" evidence="15">
    <location>
        <begin position="246"/>
        <end position="268"/>
    </location>
</feature>
<feature type="domain" description="HMA" evidence="17">
    <location>
        <begin position="93"/>
        <end position="159"/>
    </location>
</feature>
<evidence type="ECO:0000256" key="1">
    <source>
        <dbReference type="ARBA" id="ARBA00004651"/>
    </source>
</evidence>
<dbReference type="PANTHER" id="PTHR43520">
    <property type="entry name" value="ATP7, ISOFORM B"/>
    <property type="match status" value="1"/>
</dbReference>
<accession>A0ABV8QNA0</accession>
<dbReference type="InterPro" id="IPR023299">
    <property type="entry name" value="ATPase_P-typ_cyto_dom_N"/>
</dbReference>
<keyword evidence="8 15" id="KW-0547">Nucleotide-binding</keyword>
<keyword evidence="12 15" id="KW-1133">Transmembrane helix</keyword>
<dbReference type="InterPro" id="IPR027256">
    <property type="entry name" value="P-typ_ATPase_IB"/>
</dbReference>
<dbReference type="PROSITE" id="PS01229">
    <property type="entry name" value="COF_2"/>
    <property type="match status" value="1"/>
</dbReference>
<dbReference type="Pfam" id="PF00702">
    <property type="entry name" value="Hydrolase"/>
    <property type="match status" value="1"/>
</dbReference>
<dbReference type="InterPro" id="IPR023214">
    <property type="entry name" value="HAD_sf"/>
</dbReference>
<evidence type="ECO:0000256" key="16">
    <source>
        <dbReference type="SAM" id="MobiDB-lite"/>
    </source>
</evidence>
<dbReference type="PROSITE" id="PS00154">
    <property type="entry name" value="ATPASE_E1_E2"/>
    <property type="match status" value="1"/>
</dbReference>
<comment type="subcellular location">
    <subcellularLocation>
        <location evidence="1">Cell membrane</location>
        <topology evidence="1">Multi-pass membrane protein</topology>
    </subcellularLocation>
</comment>
<dbReference type="PROSITE" id="PS50846">
    <property type="entry name" value="HMA_2"/>
    <property type="match status" value="1"/>
</dbReference>
<keyword evidence="9 15" id="KW-0067">ATP-binding</keyword>
<feature type="transmembrane region" description="Helical" evidence="15">
    <location>
        <begin position="177"/>
        <end position="196"/>
    </location>
</feature>
<evidence type="ECO:0000259" key="17">
    <source>
        <dbReference type="PROSITE" id="PS50846"/>
    </source>
</evidence>
<dbReference type="SUPFAM" id="SSF81653">
    <property type="entry name" value="Calcium ATPase, transduction domain A"/>
    <property type="match status" value="1"/>
</dbReference>
<dbReference type="SUPFAM" id="SSF56784">
    <property type="entry name" value="HAD-like"/>
    <property type="match status" value="1"/>
</dbReference>
<dbReference type="CDD" id="cd00371">
    <property type="entry name" value="HMA"/>
    <property type="match status" value="1"/>
</dbReference>
<organism evidence="18 19">
    <name type="scientific">Marinobacter lacisalsi</name>
    <dbReference type="NCBI Taxonomy" id="475979"/>
    <lineage>
        <taxon>Bacteria</taxon>
        <taxon>Pseudomonadati</taxon>
        <taxon>Pseudomonadota</taxon>
        <taxon>Gammaproteobacteria</taxon>
        <taxon>Pseudomonadales</taxon>
        <taxon>Marinobacteraceae</taxon>
        <taxon>Marinobacter</taxon>
    </lineage>
</organism>
<feature type="transmembrane region" description="Helical" evidence="15">
    <location>
        <begin position="274"/>
        <end position="292"/>
    </location>
</feature>
<dbReference type="Gene3D" id="3.40.50.1000">
    <property type="entry name" value="HAD superfamily/HAD-like"/>
    <property type="match status" value="1"/>
</dbReference>
<evidence type="ECO:0000256" key="7">
    <source>
        <dbReference type="ARBA" id="ARBA00022723"/>
    </source>
</evidence>
<sequence length="824" mass="89135">MADTLPCFHCSEPVPADNGIVPDPSKPDRAFCCHGCKAVFETIHQEGLDGFYEFRTAAAVTPRTLSGSDLERLRELDHPVAQESFASPVKGGMEAQLLIGGITCAACIWLLENHLARYPGVESFAINHTTQRARLVWSPDKNRLSDLLIAIHELGYTASPYQADEAEMTLKAENRSAIVRLLVAGIGTMQSMMLAVPLYFEMISEVTPEFIELFRWFSLLVATPVVAYSARPFFTNAIRDLRARHFTMDVPVATAIGLAYVASAWVTLFGGEEVYFESVCMFTFFLSLGRYIETRARYRAGLTGKALGNYQPRIATLIQGQETRVIPAHQLKAGDRIRVKPGETLAVDGTIVQGRSTLNEAALTGEYLPESHEPGDEIFAGSINGESPLEVEVSRTGNRTRLSGILRILDRVQSEKPRVALMADRIAGVFVSRVLIIAPLVWVGWWLAGADNAFDITLSVLVVTCPCALSLATPTALTSATLTLRKLGFLPTRGHTLETLGEIDTVVFDKTGTLTEGRLHLLETQPYGNLTEQQALAVAAGLEHHSEHPISQVFADRASETVTNVRNHLGEGLSGVWQGQPVAIGHRDFIADQTGIRPPELQESHGIDLWLAVDGRVEACFLIDDRIRAEAGDAIRTLQSRNIETVMLSGDRSGHVDRVARELGIDKAVGGASPEDKLAHLQAMAADNRKIMMVGDGLNDLPSMAGAAVSVAMGSATDLTQLRADAILLSGNLSLLVKAIDASRATRRIIRQNMMWALGYNLLALPLAAAGLVPPWLAAIGMSASSLVVVLNALRLSHDGTKGAKAHSSEARFQGQHEASPTGG</sequence>
<dbReference type="InterPro" id="IPR008250">
    <property type="entry name" value="ATPase_P-typ_transduc_dom_A_sf"/>
</dbReference>
<feature type="transmembrane region" description="Helical" evidence="15">
    <location>
        <begin position="460"/>
        <end position="484"/>
    </location>
</feature>
<evidence type="ECO:0000313" key="18">
    <source>
        <dbReference type="EMBL" id="MFC4260369.1"/>
    </source>
</evidence>
<evidence type="ECO:0000256" key="5">
    <source>
        <dbReference type="ARBA" id="ARBA00022553"/>
    </source>
</evidence>
<dbReference type="Pfam" id="PF12156">
    <property type="entry name" value="ATPase-cat_bd"/>
    <property type="match status" value="1"/>
</dbReference>